<gene>
    <name evidence="1" type="ORF">CU102_25085</name>
</gene>
<organism evidence="1 2">
    <name type="scientific">Phyllobacterium brassicacearum</name>
    <dbReference type="NCBI Taxonomy" id="314235"/>
    <lineage>
        <taxon>Bacteria</taxon>
        <taxon>Pseudomonadati</taxon>
        <taxon>Pseudomonadota</taxon>
        <taxon>Alphaproteobacteria</taxon>
        <taxon>Hyphomicrobiales</taxon>
        <taxon>Phyllobacteriaceae</taxon>
        <taxon>Phyllobacterium</taxon>
    </lineage>
</organism>
<proteinExistence type="predicted"/>
<accession>A0A2P7B845</accession>
<comment type="caution">
    <text evidence="1">The sequence shown here is derived from an EMBL/GenBank/DDBJ whole genome shotgun (WGS) entry which is preliminary data.</text>
</comment>
<protein>
    <submittedName>
        <fullName evidence="1">Uncharacterized protein</fullName>
    </submittedName>
</protein>
<sequence>MLGFAGSIPPIALRLPFGFIGRHARDTIFSFSFERIGLRRCSASDCCSLDDLAITFFLD</sequence>
<evidence type="ECO:0000313" key="2">
    <source>
        <dbReference type="Proteomes" id="UP000241444"/>
    </source>
</evidence>
<dbReference type="AlphaFoldDB" id="A0A2P7B845"/>
<dbReference type="Proteomes" id="UP000241444">
    <property type="component" value="Unassembled WGS sequence"/>
</dbReference>
<name>A0A2P7B845_9HYPH</name>
<dbReference type="EMBL" id="PGGO01000028">
    <property type="protein sequence ID" value="PSH62641.1"/>
    <property type="molecule type" value="Genomic_DNA"/>
</dbReference>
<reference evidence="2" key="1">
    <citation type="submission" date="2017-11" db="EMBL/GenBank/DDBJ databases">
        <authorList>
            <person name="Kuznetsova I."/>
            <person name="Sazanova A."/>
            <person name="Chirak E."/>
            <person name="Safronova V."/>
            <person name="Willems A."/>
        </authorList>
    </citation>
    <scope>NUCLEOTIDE SEQUENCE [LARGE SCALE GENOMIC DNA]</scope>
    <source>
        <strain evidence="2">STM 196</strain>
    </source>
</reference>
<keyword evidence="2" id="KW-1185">Reference proteome</keyword>
<evidence type="ECO:0000313" key="1">
    <source>
        <dbReference type="EMBL" id="PSH62641.1"/>
    </source>
</evidence>